<dbReference type="InParanoid" id="A0A078AGS4"/>
<evidence type="ECO:0000256" key="5">
    <source>
        <dbReference type="ARBA" id="ARBA00038966"/>
    </source>
</evidence>
<evidence type="ECO:0000313" key="8">
    <source>
        <dbReference type="Proteomes" id="UP000039865"/>
    </source>
</evidence>
<dbReference type="PANTHER" id="PTHR23407">
    <property type="entry name" value="ATPASE INHIBITOR/5-FORMYLTETRAHYDROFOLATE CYCLO-LIGASE"/>
    <property type="match status" value="1"/>
</dbReference>
<dbReference type="InterPro" id="IPR037171">
    <property type="entry name" value="NagB/RpiA_transferase-like"/>
</dbReference>
<evidence type="ECO:0000256" key="3">
    <source>
        <dbReference type="ARBA" id="ARBA00022840"/>
    </source>
</evidence>
<evidence type="ECO:0000313" key="7">
    <source>
        <dbReference type="EMBL" id="CDW81485.1"/>
    </source>
</evidence>
<keyword evidence="2 6" id="KW-0547">Nucleotide-binding</keyword>
<evidence type="ECO:0000256" key="4">
    <source>
        <dbReference type="ARBA" id="ARBA00036539"/>
    </source>
</evidence>
<dbReference type="Gene3D" id="3.40.50.10420">
    <property type="entry name" value="NagB/RpiA/CoA transferase-like"/>
    <property type="match status" value="1"/>
</dbReference>
<organism evidence="7 8">
    <name type="scientific">Stylonychia lemnae</name>
    <name type="common">Ciliate</name>
    <dbReference type="NCBI Taxonomy" id="5949"/>
    <lineage>
        <taxon>Eukaryota</taxon>
        <taxon>Sar</taxon>
        <taxon>Alveolata</taxon>
        <taxon>Ciliophora</taxon>
        <taxon>Intramacronucleata</taxon>
        <taxon>Spirotrichea</taxon>
        <taxon>Stichotrichia</taxon>
        <taxon>Sporadotrichida</taxon>
        <taxon>Oxytrichidae</taxon>
        <taxon>Stylonychinae</taxon>
        <taxon>Stylonychia</taxon>
    </lineage>
</organism>
<comment type="catalytic activity">
    <reaction evidence="4 6">
        <text>(6S)-5-formyl-5,6,7,8-tetrahydrofolate + ATP = (6R)-5,10-methenyltetrahydrofolate + ADP + phosphate</text>
        <dbReference type="Rhea" id="RHEA:10488"/>
        <dbReference type="ChEBI" id="CHEBI:30616"/>
        <dbReference type="ChEBI" id="CHEBI:43474"/>
        <dbReference type="ChEBI" id="CHEBI:57455"/>
        <dbReference type="ChEBI" id="CHEBI:57457"/>
        <dbReference type="ChEBI" id="CHEBI:456216"/>
        <dbReference type="EC" id="6.3.3.2"/>
    </reaction>
</comment>
<accession>A0A078AGS4</accession>
<dbReference type="PANTHER" id="PTHR23407:SF1">
    <property type="entry name" value="5-FORMYLTETRAHYDROFOLATE CYCLO-LIGASE"/>
    <property type="match status" value="1"/>
</dbReference>
<dbReference type="EMBL" id="CCKQ01009994">
    <property type="protein sequence ID" value="CDW81485.1"/>
    <property type="molecule type" value="Genomic_DNA"/>
</dbReference>
<dbReference type="SUPFAM" id="SSF100950">
    <property type="entry name" value="NagB/RpiA/CoA transferase-like"/>
    <property type="match status" value="1"/>
</dbReference>
<dbReference type="EC" id="6.3.3.2" evidence="5 6"/>
<sequence length="252" mass="29582">MERNAQQIIIKKKLRLLFKTRRQDFLIHNKSLLTDDFYVKNYCHQIERLIKNIISQKQVRFSQDVQVATNKSLINNRIVIGGYWPLAMELNLVPILRYFNDKLFNICLPIVVAPGQPLIFRKWSPGDQLIQQGKLKVFEPKDDQELLIPDVLLVPLVAFNNKCHRLGYGGGFYDRTIHKLRITEKREILKIGMAFEAQKIQIDNSFTDEEKALLSEFQTEETDEQLDYILTETQLYSNKNIKSIEDSEYLSF</sequence>
<keyword evidence="8" id="KW-1185">Reference proteome</keyword>
<comment type="similarity">
    <text evidence="1 6">Belongs to the 5-formyltetrahydrofolate cyclo-ligase family.</text>
</comment>
<dbReference type="AlphaFoldDB" id="A0A078AGS4"/>
<gene>
    <name evidence="7" type="primary">Contig9447.g10108</name>
    <name evidence="7" type="ORF">STYLEM_10503</name>
</gene>
<dbReference type="Pfam" id="PF01812">
    <property type="entry name" value="5-FTHF_cyc-lig"/>
    <property type="match status" value="1"/>
</dbReference>
<dbReference type="GO" id="GO:0030272">
    <property type="term" value="F:5-formyltetrahydrofolate cyclo-ligase activity"/>
    <property type="evidence" value="ECO:0007669"/>
    <property type="project" value="UniProtKB-EC"/>
</dbReference>
<reference evidence="7 8" key="1">
    <citation type="submission" date="2014-06" db="EMBL/GenBank/DDBJ databases">
        <authorList>
            <person name="Swart Estienne"/>
        </authorList>
    </citation>
    <scope>NUCLEOTIDE SEQUENCE [LARGE SCALE GENOMIC DNA]</scope>
    <source>
        <strain evidence="7 8">130c</strain>
    </source>
</reference>
<dbReference type="Proteomes" id="UP000039865">
    <property type="component" value="Unassembled WGS sequence"/>
</dbReference>
<keyword evidence="6" id="KW-0460">Magnesium</keyword>
<dbReference type="GO" id="GO:0046872">
    <property type="term" value="F:metal ion binding"/>
    <property type="evidence" value="ECO:0007669"/>
    <property type="project" value="UniProtKB-KW"/>
</dbReference>
<evidence type="ECO:0000256" key="2">
    <source>
        <dbReference type="ARBA" id="ARBA00022741"/>
    </source>
</evidence>
<dbReference type="InterPro" id="IPR002698">
    <property type="entry name" value="FTHF_cligase"/>
</dbReference>
<dbReference type="InterPro" id="IPR024185">
    <property type="entry name" value="FTHF_cligase-like_sf"/>
</dbReference>
<evidence type="ECO:0000256" key="6">
    <source>
        <dbReference type="RuleBase" id="RU361279"/>
    </source>
</evidence>
<protein>
    <recommendedName>
        <fullName evidence="5 6">5-formyltetrahydrofolate cyclo-ligase</fullName>
        <ecNumber evidence="5 6">6.3.3.2</ecNumber>
    </recommendedName>
</protein>
<dbReference type="GO" id="GO:0035999">
    <property type="term" value="P:tetrahydrofolate interconversion"/>
    <property type="evidence" value="ECO:0007669"/>
    <property type="project" value="TreeGrafter"/>
</dbReference>
<keyword evidence="3 6" id="KW-0067">ATP-binding</keyword>
<dbReference type="NCBIfam" id="TIGR02727">
    <property type="entry name" value="MTHFS_bact"/>
    <property type="match status" value="1"/>
</dbReference>
<dbReference type="GO" id="GO:0009396">
    <property type="term" value="P:folic acid-containing compound biosynthetic process"/>
    <property type="evidence" value="ECO:0007669"/>
    <property type="project" value="TreeGrafter"/>
</dbReference>
<proteinExistence type="inferred from homology"/>
<name>A0A078AGS4_STYLE</name>
<dbReference type="OrthoDB" id="291347at2759"/>
<keyword evidence="6" id="KW-0479">Metal-binding</keyword>
<evidence type="ECO:0000256" key="1">
    <source>
        <dbReference type="ARBA" id="ARBA00010638"/>
    </source>
</evidence>
<comment type="cofactor">
    <cofactor evidence="6">
        <name>Mg(2+)</name>
        <dbReference type="ChEBI" id="CHEBI:18420"/>
    </cofactor>
</comment>
<dbReference type="GO" id="GO:0005524">
    <property type="term" value="F:ATP binding"/>
    <property type="evidence" value="ECO:0007669"/>
    <property type="project" value="UniProtKB-KW"/>
</dbReference>
<keyword evidence="7" id="KW-0436">Ligase</keyword>